<reference evidence="9" key="1">
    <citation type="journal article" date="2017" name="Genome Biol.">
        <title>Comparative genomics reveals high biological diversity and specific adaptations in the industrially and medically important fungal genus Aspergillus.</title>
        <authorList>
            <person name="de Vries R.P."/>
            <person name="Riley R."/>
            <person name="Wiebenga A."/>
            <person name="Aguilar-Osorio G."/>
            <person name="Amillis S."/>
            <person name="Uchima C.A."/>
            <person name="Anderluh G."/>
            <person name="Asadollahi M."/>
            <person name="Askin M."/>
            <person name="Barry K."/>
            <person name="Battaglia E."/>
            <person name="Bayram O."/>
            <person name="Benocci T."/>
            <person name="Braus-Stromeyer S.A."/>
            <person name="Caldana C."/>
            <person name="Canovas D."/>
            <person name="Cerqueira G.C."/>
            <person name="Chen F."/>
            <person name="Chen W."/>
            <person name="Choi C."/>
            <person name="Clum A."/>
            <person name="Dos Santos R.A."/>
            <person name="Damasio A.R."/>
            <person name="Diallinas G."/>
            <person name="Emri T."/>
            <person name="Fekete E."/>
            <person name="Flipphi M."/>
            <person name="Freyberg S."/>
            <person name="Gallo A."/>
            <person name="Gournas C."/>
            <person name="Habgood R."/>
            <person name="Hainaut M."/>
            <person name="Harispe M.L."/>
            <person name="Henrissat B."/>
            <person name="Hilden K.S."/>
            <person name="Hope R."/>
            <person name="Hossain A."/>
            <person name="Karabika E."/>
            <person name="Karaffa L."/>
            <person name="Karanyi Z."/>
            <person name="Krasevec N."/>
            <person name="Kuo A."/>
            <person name="Kusch H."/>
            <person name="LaButti K."/>
            <person name="Lagendijk E.L."/>
            <person name="Lapidus A."/>
            <person name="Levasseur A."/>
            <person name="Lindquist E."/>
            <person name="Lipzen A."/>
            <person name="Logrieco A.F."/>
            <person name="MacCabe A."/>
            <person name="Maekelae M.R."/>
            <person name="Malavazi I."/>
            <person name="Melin P."/>
            <person name="Meyer V."/>
            <person name="Mielnichuk N."/>
            <person name="Miskei M."/>
            <person name="Molnar A.P."/>
            <person name="Mule G."/>
            <person name="Ngan C.Y."/>
            <person name="Orejas M."/>
            <person name="Orosz E."/>
            <person name="Ouedraogo J.P."/>
            <person name="Overkamp K.M."/>
            <person name="Park H.-S."/>
            <person name="Perrone G."/>
            <person name="Piumi F."/>
            <person name="Punt P.J."/>
            <person name="Ram A.F."/>
            <person name="Ramon A."/>
            <person name="Rauscher S."/>
            <person name="Record E."/>
            <person name="Riano-Pachon D.M."/>
            <person name="Robert V."/>
            <person name="Roehrig J."/>
            <person name="Ruller R."/>
            <person name="Salamov A."/>
            <person name="Salih N.S."/>
            <person name="Samson R.A."/>
            <person name="Sandor E."/>
            <person name="Sanguinetti M."/>
            <person name="Schuetze T."/>
            <person name="Sepcic K."/>
            <person name="Shelest E."/>
            <person name="Sherlock G."/>
            <person name="Sophianopoulou V."/>
            <person name="Squina F.M."/>
            <person name="Sun H."/>
            <person name="Susca A."/>
            <person name="Todd R.B."/>
            <person name="Tsang A."/>
            <person name="Unkles S.E."/>
            <person name="van de Wiele N."/>
            <person name="van Rossen-Uffink D."/>
            <person name="Oliveira J.V."/>
            <person name="Vesth T.C."/>
            <person name="Visser J."/>
            <person name="Yu J.-H."/>
            <person name="Zhou M."/>
            <person name="Andersen M.R."/>
            <person name="Archer D.B."/>
            <person name="Baker S.E."/>
            <person name="Benoit I."/>
            <person name="Brakhage A.A."/>
            <person name="Braus G.H."/>
            <person name="Fischer R."/>
            <person name="Frisvad J.C."/>
            <person name="Goldman G.H."/>
            <person name="Houbraken J."/>
            <person name="Oakley B."/>
            <person name="Pocsi I."/>
            <person name="Scazzocchio C."/>
            <person name="Seiboth B."/>
            <person name="vanKuyk P.A."/>
            <person name="Wortman J."/>
            <person name="Dyer P.S."/>
            <person name="Grigoriev I.V."/>
        </authorList>
    </citation>
    <scope>NUCLEOTIDE SEQUENCE [LARGE SCALE GENOMIC DNA]</scope>
    <source>
        <strain evidence="9">ATCC 16872 / CBS 172.66 / WB 5094</strain>
    </source>
</reference>
<keyword evidence="2" id="KW-0479">Metal-binding</keyword>
<comment type="similarity">
    <text evidence="1">Belongs to the multicopper oxidase family.</text>
</comment>
<dbReference type="InterPro" id="IPR011707">
    <property type="entry name" value="Cu-oxidase-like_N"/>
</dbReference>
<dbReference type="PANTHER" id="PTHR11709:SF71">
    <property type="entry name" value="OXIDOREDUCTASE TPCJ"/>
    <property type="match status" value="1"/>
</dbReference>
<dbReference type="Proteomes" id="UP000184546">
    <property type="component" value="Unassembled WGS sequence"/>
</dbReference>
<evidence type="ECO:0008006" key="10">
    <source>
        <dbReference type="Google" id="ProtNLM"/>
    </source>
</evidence>
<dbReference type="GO" id="GO:0005507">
    <property type="term" value="F:copper ion binding"/>
    <property type="evidence" value="ECO:0007669"/>
    <property type="project" value="InterPro"/>
</dbReference>
<dbReference type="InterPro" id="IPR008972">
    <property type="entry name" value="Cupredoxin"/>
</dbReference>
<dbReference type="FunFam" id="2.60.40.420:FF:000045">
    <property type="entry name" value="Laccase 2"/>
    <property type="match status" value="1"/>
</dbReference>
<dbReference type="GeneID" id="30975514"/>
<dbReference type="OrthoDB" id="2121828at2759"/>
<feature type="domain" description="Plastocyanin-like" evidence="6">
    <location>
        <begin position="551"/>
        <end position="628"/>
    </location>
</feature>
<dbReference type="InterPro" id="IPR002355">
    <property type="entry name" value="Cu_oxidase_Cu_BS"/>
</dbReference>
<keyword evidence="4" id="KW-0186">Copper</keyword>
<organism evidence="8 9">
    <name type="scientific">Aspergillus aculeatus (strain ATCC 16872 / CBS 172.66 / WB 5094)</name>
    <dbReference type="NCBI Taxonomy" id="690307"/>
    <lineage>
        <taxon>Eukaryota</taxon>
        <taxon>Fungi</taxon>
        <taxon>Dikarya</taxon>
        <taxon>Ascomycota</taxon>
        <taxon>Pezizomycotina</taxon>
        <taxon>Eurotiomycetes</taxon>
        <taxon>Eurotiomycetidae</taxon>
        <taxon>Eurotiales</taxon>
        <taxon>Aspergillaceae</taxon>
        <taxon>Aspergillus</taxon>
        <taxon>Aspergillus subgen. Circumdati</taxon>
    </lineage>
</organism>
<accession>A0A1L9WLM4</accession>
<evidence type="ECO:0000259" key="6">
    <source>
        <dbReference type="Pfam" id="PF07731"/>
    </source>
</evidence>
<protein>
    <recommendedName>
        <fullName evidence="10">Multicopper oxidase</fullName>
    </recommendedName>
</protein>
<dbReference type="InterPro" id="IPR001117">
    <property type="entry name" value="Cu-oxidase_2nd"/>
</dbReference>
<dbReference type="SUPFAM" id="SSF49503">
    <property type="entry name" value="Cupredoxins"/>
    <property type="match status" value="3"/>
</dbReference>
<proteinExistence type="inferred from homology"/>
<dbReference type="CDD" id="cd13880">
    <property type="entry name" value="CuRO_2_MaLCC_like"/>
    <property type="match status" value="1"/>
</dbReference>
<dbReference type="AlphaFoldDB" id="A0A1L9WLM4"/>
<dbReference type="Pfam" id="PF07731">
    <property type="entry name" value="Cu-oxidase_2"/>
    <property type="match status" value="1"/>
</dbReference>
<feature type="domain" description="Plastocyanin-like" evidence="7">
    <location>
        <begin position="135"/>
        <end position="233"/>
    </location>
</feature>
<evidence type="ECO:0000256" key="2">
    <source>
        <dbReference type="ARBA" id="ARBA00022723"/>
    </source>
</evidence>
<dbReference type="VEuPathDB" id="FungiDB:ASPACDRAFT_45897"/>
<evidence type="ECO:0000259" key="5">
    <source>
        <dbReference type="Pfam" id="PF00394"/>
    </source>
</evidence>
<dbReference type="Gene3D" id="2.60.40.420">
    <property type="entry name" value="Cupredoxins - blue copper proteins"/>
    <property type="match status" value="3"/>
</dbReference>
<feature type="domain" description="Plastocyanin-like" evidence="5">
    <location>
        <begin position="244"/>
        <end position="380"/>
    </location>
</feature>
<dbReference type="Pfam" id="PF07732">
    <property type="entry name" value="Cu-oxidase_3"/>
    <property type="match status" value="1"/>
</dbReference>
<dbReference type="EMBL" id="KV878983">
    <property type="protein sequence ID" value="OJJ97041.1"/>
    <property type="molecule type" value="Genomic_DNA"/>
</dbReference>
<evidence type="ECO:0000259" key="7">
    <source>
        <dbReference type="Pfam" id="PF07732"/>
    </source>
</evidence>
<gene>
    <name evidence="8" type="ORF">ASPACDRAFT_45897</name>
</gene>
<evidence type="ECO:0000256" key="3">
    <source>
        <dbReference type="ARBA" id="ARBA00023002"/>
    </source>
</evidence>
<keyword evidence="9" id="KW-1185">Reference proteome</keyword>
<evidence type="ECO:0000313" key="8">
    <source>
        <dbReference type="EMBL" id="OJJ97041.1"/>
    </source>
</evidence>
<keyword evidence="3" id="KW-0560">Oxidoreductase</keyword>
<name>A0A1L9WLM4_ASPA1</name>
<evidence type="ECO:0000256" key="4">
    <source>
        <dbReference type="ARBA" id="ARBA00023008"/>
    </source>
</evidence>
<dbReference type="STRING" id="690307.A0A1L9WLM4"/>
<dbReference type="InterPro" id="IPR045087">
    <property type="entry name" value="Cu-oxidase_fam"/>
</dbReference>
<dbReference type="InterPro" id="IPR011706">
    <property type="entry name" value="Cu-oxidase_C"/>
</dbReference>
<dbReference type="Pfam" id="PF00394">
    <property type="entry name" value="Cu-oxidase"/>
    <property type="match status" value="1"/>
</dbReference>
<evidence type="ECO:0000256" key="1">
    <source>
        <dbReference type="ARBA" id="ARBA00010609"/>
    </source>
</evidence>
<sequence>MFLQTYIINIIAFFGFQPRVPLFRGSYEPESLQIPIAPGTLSFVPPGAAEDETAHGGPFKCHYPAMAAEYTYDPSPSNRGVWLKHRTDASKDFTIHTDYEVRAPIGIERKYFLTVGEDTKRPVNWDGIDFPYAKLFDKSFPGPWIQACWGDVVNITVKNNLSKNGTAIHMHGIRQFGSTLMDGVPGITQCPIAPGDTFSYVFNTTQYGSTWYHSHYSLQYSDGLLGPMTIHGPTSANFDSALDPILISDHNHRSAFMEYYQEQFANPVADPPRVPPKQTSILINGKGSYAGSFPKNRYHKKVKPGKRYILRLINASTDSTFIFSIDGHNMTVIGNDLVPVEPYTTNHIYIGIGQRYHVVLKTLSKKHISRSKEGYWIRTEPAEGCHNFETFPDDRQGILWYGDDDDEKPPVPTTTAWSYNSTCSDMLDLVPVVPWTIDPPTTSLTAVHYHSNHALLEASVTIDTWFLPAEGNDAAATVNVWQFLNDTVFVNYTEPTVNHLDPPYDPNAVIYLAEEPPVGSPPQTSTWNYMILIGGNLDNPSPVSGGRLVPVAHPIHLHGHDFAILQYSEFPYDGPESLDLSLDNPRRRDAVLLPSNGFIVIAFKTDNPGVWTLHCHIAWHASGGLALQDLELKEVLAAQIAQVPTTFAKRQLDRTCDNWERWYADPANHWNPNGRFQDDSGI</sequence>
<dbReference type="PROSITE" id="PS00080">
    <property type="entry name" value="MULTICOPPER_OXIDASE2"/>
    <property type="match status" value="1"/>
</dbReference>
<dbReference type="GO" id="GO:0016491">
    <property type="term" value="F:oxidoreductase activity"/>
    <property type="evidence" value="ECO:0007669"/>
    <property type="project" value="UniProtKB-KW"/>
</dbReference>
<evidence type="ECO:0000313" key="9">
    <source>
        <dbReference type="Proteomes" id="UP000184546"/>
    </source>
</evidence>
<dbReference type="RefSeq" id="XP_020053381.1">
    <property type="nucleotide sequence ID" value="XM_020201700.1"/>
</dbReference>
<dbReference type="OMA" id="FIIYPRM"/>
<dbReference type="PANTHER" id="PTHR11709">
    <property type="entry name" value="MULTI-COPPER OXIDASE"/>
    <property type="match status" value="1"/>
</dbReference>